<dbReference type="PANTHER" id="PTHR15347:SF1">
    <property type="entry name" value="SPERM-ASSOCIATED ANTIGEN 5"/>
    <property type="match status" value="1"/>
</dbReference>
<dbReference type="AlphaFoldDB" id="A0A9D3MIF8"/>
<evidence type="ECO:0000256" key="2">
    <source>
        <dbReference type="SAM" id="MobiDB-lite"/>
    </source>
</evidence>
<feature type="region of interest" description="Disordered" evidence="2">
    <location>
        <begin position="1"/>
        <end position="33"/>
    </location>
</feature>
<proteinExistence type="predicted"/>
<feature type="compositionally biased region" description="Polar residues" evidence="2">
    <location>
        <begin position="24"/>
        <end position="33"/>
    </location>
</feature>
<name>A0A9D3MIF8_ANGAN</name>
<dbReference type="InterPro" id="IPR028728">
    <property type="entry name" value="Astrin"/>
</dbReference>
<evidence type="ECO:0000313" key="3">
    <source>
        <dbReference type="EMBL" id="KAG5848178.1"/>
    </source>
</evidence>
<dbReference type="GO" id="GO:0051301">
    <property type="term" value="P:cell division"/>
    <property type="evidence" value="ECO:0007669"/>
    <property type="project" value="InterPro"/>
</dbReference>
<protein>
    <submittedName>
        <fullName evidence="3">Uncharacterized protein</fullName>
    </submittedName>
</protein>
<dbReference type="PANTHER" id="PTHR15347">
    <property type="entry name" value="SPERM-ASSOCIATED ANTIGEN 5"/>
    <property type="match status" value="1"/>
</dbReference>
<dbReference type="Gene3D" id="1.20.5.1700">
    <property type="match status" value="1"/>
</dbReference>
<feature type="compositionally biased region" description="Low complexity" evidence="2">
    <location>
        <begin position="1"/>
        <end position="12"/>
    </location>
</feature>
<evidence type="ECO:0000313" key="4">
    <source>
        <dbReference type="Proteomes" id="UP001044222"/>
    </source>
</evidence>
<sequence length="277" mass="31107">MVAATTEEAQASETDECPSAALGSGNSAFTRIPTTTPKKCVEEGSEVPQLLGGLGDAVSQLVCTVDRVRELRDRQCEELQHTVSRLQGELDSQAVVYRSQVADLRGQVAHLQDQVEKDAVDLQQKAQEEKTLRKLCSDLDESRELHQQQKSENKELRRELSALRSALQQAQVEAQFLKEELSGSQSAGRLPALEEKVRLQKEVDKLRKSLSETEDSRSKLLERAKRHQLVLEANQRSLERELHILDQTLETVKRTLSSIPEVVKDCEQLQKLVTYLG</sequence>
<evidence type="ECO:0000256" key="1">
    <source>
        <dbReference type="SAM" id="Coils"/>
    </source>
</evidence>
<dbReference type="GO" id="GO:0051988">
    <property type="term" value="P:regulation of attachment of spindle microtubules to kinetochore"/>
    <property type="evidence" value="ECO:0007669"/>
    <property type="project" value="InterPro"/>
</dbReference>
<organism evidence="3 4">
    <name type="scientific">Anguilla anguilla</name>
    <name type="common">European freshwater eel</name>
    <name type="synonym">Muraena anguilla</name>
    <dbReference type="NCBI Taxonomy" id="7936"/>
    <lineage>
        <taxon>Eukaryota</taxon>
        <taxon>Metazoa</taxon>
        <taxon>Chordata</taxon>
        <taxon>Craniata</taxon>
        <taxon>Vertebrata</taxon>
        <taxon>Euteleostomi</taxon>
        <taxon>Actinopterygii</taxon>
        <taxon>Neopterygii</taxon>
        <taxon>Teleostei</taxon>
        <taxon>Anguilliformes</taxon>
        <taxon>Anguillidae</taxon>
        <taxon>Anguilla</taxon>
    </lineage>
</organism>
<dbReference type="Proteomes" id="UP001044222">
    <property type="component" value="Unassembled WGS sequence"/>
</dbReference>
<keyword evidence="1" id="KW-0175">Coiled coil</keyword>
<feature type="coiled-coil region" evidence="1">
    <location>
        <begin position="112"/>
        <end position="255"/>
    </location>
</feature>
<comment type="caution">
    <text evidence="3">The sequence shown here is derived from an EMBL/GenBank/DDBJ whole genome shotgun (WGS) entry which is preliminary data.</text>
</comment>
<dbReference type="EMBL" id="JAFIRN010000005">
    <property type="protein sequence ID" value="KAG5848178.1"/>
    <property type="molecule type" value="Genomic_DNA"/>
</dbReference>
<keyword evidence="4" id="KW-1185">Reference proteome</keyword>
<gene>
    <name evidence="3" type="ORF">ANANG_G00095710</name>
</gene>
<accession>A0A9D3MIF8</accession>
<reference evidence="3" key="1">
    <citation type="submission" date="2021-01" db="EMBL/GenBank/DDBJ databases">
        <title>A chromosome-scale assembly of European eel, Anguilla anguilla.</title>
        <authorList>
            <person name="Henkel C."/>
            <person name="Jong-Raadsen S.A."/>
            <person name="Dufour S."/>
            <person name="Weltzien F.-A."/>
            <person name="Palstra A.P."/>
            <person name="Pelster B."/>
            <person name="Spaink H.P."/>
            <person name="Van Den Thillart G.E."/>
            <person name="Jansen H."/>
            <person name="Zahm M."/>
            <person name="Klopp C."/>
            <person name="Cedric C."/>
            <person name="Louis A."/>
            <person name="Berthelot C."/>
            <person name="Parey E."/>
            <person name="Roest Crollius H."/>
            <person name="Montfort J."/>
            <person name="Robinson-Rechavi M."/>
            <person name="Bucao C."/>
            <person name="Bouchez O."/>
            <person name="Gislard M."/>
            <person name="Lluch J."/>
            <person name="Milhes M."/>
            <person name="Lampietro C."/>
            <person name="Lopez Roques C."/>
            <person name="Donnadieu C."/>
            <person name="Braasch I."/>
            <person name="Desvignes T."/>
            <person name="Postlethwait J."/>
            <person name="Bobe J."/>
            <person name="Guiguen Y."/>
            <person name="Dirks R."/>
        </authorList>
    </citation>
    <scope>NUCLEOTIDE SEQUENCE</scope>
    <source>
        <strain evidence="3">Tag_6206</strain>
        <tissue evidence="3">Liver</tissue>
    </source>
</reference>